<dbReference type="InterPro" id="IPR014893">
    <property type="entry name" value="Ku_PK_bind"/>
</dbReference>
<gene>
    <name evidence="2" type="ORF">HJG59_019658</name>
</gene>
<dbReference type="InterPro" id="IPR036494">
    <property type="entry name" value="Ku_C_sf"/>
</dbReference>
<organism evidence="2 3">
    <name type="scientific">Molossus molossus</name>
    <name type="common">Pallas' mastiff bat</name>
    <name type="synonym">Vespertilio molossus</name>
    <dbReference type="NCBI Taxonomy" id="27622"/>
    <lineage>
        <taxon>Eukaryota</taxon>
        <taxon>Metazoa</taxon>
        <taxon>Chordata</taxon>
        <taxon>Craniata</taxon>
        <taxon>Vertebrata</taxon>
        <taxon>Euteleostomi</taxon>
        <taxon>Mammalia</taxon>
        <taxon>Eutheria</taxon>
        <taxon>Laurasiatheria</taxon>
        <taxon>Chiroptera</taxon>
        <taxon>Yangochiroptera</taxon>
        <taxon>Molossidae</taxon>
        <taxon>Molossus</taxon>
    </lineage>
</organism>
<keyword evidence="3" id="KW-1185">Reference proteome</keyword>
<accession>A0A7J8FVG7</accession>
<dbReference type="Pfam" id="PF08785">
    <property type="entry name" value="Ku_PK_bind"/>
    <property type="match status" value="1"/>
</dbReference>
<feature type="domain" description="Ku C-terminal" evidence="1">
    <location>
        <begin position="3"/>
        <end position="86"/>
    </location>
</feature>
<comment type="caution">
    <text evidence="2">The sequence shown here is derived from an EMBL/GenBank/DDBJ whole genome shotgun (WGS) entry which is preliminary data.</text>
</comment>
<dbReference type="EMBL" id="JACASF010000011">
    <property type="protein sequence ID" value="KAF6451419.1"/>
    <property type="molecule type" value="Genomic_DNA"/>
</dbReference>
<protein>
    <submittedName>
        <fullName evidence="2">X-ray repair cross complementing 5</fullName>
    </submittedName>
</protein>
<evidence type="ECO:0000313" key="2">
    <source>
        <dbReference type="EMBL" id="KAF6451419.1"/>
    </source>
</evidence>
<dbReference type="SUPFAM" id="SSF101420">
    <property type="entry name" value="C-terminal domain of Ku80"/>
    <property type="match status" value="1"/>
</dbReference>
<dbReference type="AlphaFoldDB" id="A0A7J8FVG7"/>
<reference evidence="2 3" key="1">
    <citation type="journal article" date="2020" name="Nature">
        <title>Six reference-quality genomes reveal evolution of bat adaptations.</title>
        <authorList>
            <person name="Jebb D."/>
            <person name="Huang Z."/>
            <person name="Pippel M."/>
            <person name="Hughes G.M."/>
            <person name="Lavrichenko K."/>
            <person name="Devanna P."/>
            <person name="Winkler S."/>
            <person name="Jermiin L.S."/>
            <person name="Skirmuntt E.C."/>
            <person name="Katzourakis A."/>
            <person name="Burkitt-Gray L."/>
            <person name="Ray D.A."/>
            <person name="Sullivan K.A.M."/>
            <person name="Roscito J.G."/>
            <person name="Kirilenko B.M."/>
            <person name="Davalos L.M."/>
            <person name="Corthals A.P."/>
            <person name="Power M.L."/>
            <person name="Jones G."/>
            <person name="Ransome R.D."/>
            <person name="Dechmann D.K.N."/>
            <person name="Locatelli A.G."/>
            <person name="Puechmaille S.J."/>
            <person name="Fedrigo O."/>
            <person name="Jarvis E.D."/>
            <person name="Hiller M."/>
            <person name="Vernes S.C."/>
            <person name="Myers E.W."/>
            <person name="Teeling E.C."/>
        </authorList>
    </citation>
    <scope>NUCLEOTIDE SEQUENCE [LARGE SCALE GENOMIC DNA]</scope>
    <source>
        <strain evidence="2">MMolMol1</strain>
        <tissue evidence="2">Muscle</tissue>
    </source>
</reference>
<evidence type="ECO:0000313" key="3">
    <source>
        <dbReference type="Proteomes" id="UP000550707"/>
    </source>
</evidence>
<evidence type="ECO:0000259" key="1">
    <source>
        <dbReference type="Pfam" id="PF08785"/>
    </source>
</evidence>
<sequence length="113" mass="13050">MEQFLDTNETPYFMKTMDCIRVFREEAIQFSEDQRFNDFLKALREKVEIKQLNHFWEIVIQDGITLITKDEASGSSVTAEEAKKFLAPKENPKQDAAALFEEGGDVDDLLDLI</sequence>
<proteinExistence type="predicted"/>
<name>A0A7J8FVG7_MOLMO</name>
<dbReference type="Proteomes" id="UP000550707">
    <property type="component" value="Unassembled WGS sequence"/>
</dbReference>
<dbReference type="Gene3D" id="1.25.40.240">
    <property type="entry name" value="Ku, C-terminal domain"/>
    <property type="match status" value="1"/>
</dbReference>